<dbReference type="PROSITE" id="PS51678">
    <property type="entry name" value="SAM_MT_PRMT"/>
    <property type="match status" value="1"/>
</dbReference>
<keyword evidence="2 7" id="KW-0808">Transferase</keyword>
<dbReference type="GO" id="GO:0016274">
    <property type="term" value="F:protein-arginine N-methyltransferase activity"/>
    <property type="evidence" value="ECO:0007669"/>
    <property type="project" value="InterPro"/>
</dbReference>
<dbReference type="Gene3D" id="3.40.50.150">
    <property type="entry name" value="Vaccinia Virus protein VP39"/>
    <property type="match status" value="1"/>
</dbReference>
<feature type="domain" description="PRMT5 arginine-N-methyltransferase" evidence="9">
    <location>
        <begin position="431"/>
        <end position="591"/>
    </location>
</feature>
<feature type="binding site" evidence="5">
    <location>
        <position position="519"/>
    </location>
    <ligand>
        <name>S-adenosyl-L-methionine</name>
        <dbReference type="ChEBI" id="CHEBI:59789"/>
    </ligand>
</feature>
<evidence type="ECO:0000256" key="3">
    <source>
        <dbReference type="ARBA" id="ARBA00022691"/>
    </source>
</evidence>
<reference evidence="12 13" key="1">
    <citation type="submission" date="2018-11" db="EMBL/GenBank/DDBJ databases">
        <title>Genome sequence of Saitozyma podzolica DSM 27192.</title>
        <authorList>
            <person name="Aliyu H."/>
            <person name="Gorte O."/>
            <person name="Ochsenreither K."/>
        </authorList>
    </citation>
    <scope>NUCLEOTIDE SEQUENCE [LARGE SCALE GENOMIC DNA]</scope>
    <source>
        <strain evidence="12 13">DSM 27192</strain>
    </source>
</reference>
<evidence type="ECO:0000256" key="4">
    <source>
        <dbReference type="PIRSR" id="PIRSR015894-1"/>
    </source>
</evidence>
<feature type="active site" description="Proton donor/acceptor" evidence="4">
    <location>
        <position position="571"/>
    </location>
</feature>
<dbReference type="Pfam" id="PF17286">
    <property type="entry name" value="PRMT5_C"/>
    <property type="match status" value="1"/>
</dbReference>
<dbReference type="STRING" id="1890683.A0A427YN92"/>
<dbReference type="SUPFAM" id="SSF53335">
    <property type="entry name" value="S-adenosyl-L-methionine-dependent methyltransferases"/>
    <property type="match status" value="1"/>
</dbReference>
<dbReference type="GO" id="GO:0006355">
    <property type="term" value="P:regulation of DNA-templated transcription"/>
    <property type="evidence" value="ECO:0007669"/>
    <property type="project" value="TreeGrafter"/>
</dbReference>
<dbReference type="PANTHER" id="PTHR10738:SF0">
    <property type="entry name" value="PROTEIN ARGININE N-METHYLTRANSFERASE 5"/>
    <property type="match status" value="1"/>
</dbReference>
<evidence type="ECO:0000259" key="10">
    <source>
        <dbReference type="Pfam" id="PF17285"/>
    </source>
</evidence>
<name>A0A427YN92_9TREE</name>
<dbReference type="EMBL" id="RSCD01000005">
    <property type="protein sequence ID" value="RSH92574.1"/>
    <property type="molecule type" value="Genomic_DNA"/>
</dbReference>
<dbReference type="Pfam" id="PF05185">
    <property type="entry name" value="PRMT5"/>
    <property type="match status" value="1"/>
</dbReference>
<evidence type="ECO:0000256" key="6">
    <source>
        <dbReference type="PIRSR" id="PIRSR015894-3"/>
    </source>
</evidence>
<feature type="binding site" evidence="5">
    <location>
        <begin position="465"/>
        <end position="466"/>
    </location>
    <ligand>
        <name>S-adenosyl-L-methionine</name>
        <dbReference type="ChEBI" id="CHEBI:59789"/>
    </ligand>
</feature>
<dbReference type="GO" id="GO:0005829">
    <property type="term" value="C:cytosol"/>
    <property type="evidence" value="ECO:0007669"/>
    <property type="project" value="TreeGrafter"/>
</dbReference>
<feature type="site" description="Critical for specifying symmetric addition of methyl groups" evidence="6">
    <location>
        <position position="459"/>
    </location>
</feature>
<dbReference type="AlphaFoldDB" id="A0A427YN92"/>
<evidence type="ECO:0000256" key="5">
    <source>
        <dbReference type="PIRSR" id="PIRSR015894-2"/>
    </source>
</evidence>
<evidence type="ECO:0000256" key="2">
    <source>
        <dbReference type="ARBA" id="ARBA00022679"/>
    </source>
</evidence>
<feature type="domain" description="PRMT5 TIM barrel" evidence="10">
    <location>
        <begin position="40"/>
        <end position="409"/>
    </location>
</feature>
<dbReference type="OrthoDB" id="1368803at2759"/>
<dbReference type="CDD" id="cd02440">
    <property type="entry name" value="AdoMet_MTases"/>
    <property type="match status" value="1"/>
</dbReference>
<feature type="region of interest" description="Disordered" evidence="8">
    <location>
        <begin position="785"/>
        <end position="835"/>
    </location>
</feature>
<dbReference type="Pfam" id="PF17285">
    <property type="entry name" value="PRMT5_TIM"/>
    <property type="match status" value="1"/>
</dbReference>
<dbReference type="InterPro" id="IPR029063">
    <property type="entry name" value="SAM-dependent_MTases_sf"/>
</dbReference>
<comment type="caution">
    <text evidence="12">The sequence shown here is derived from an EMBL/GenBank/DDBJ whole genome shotgun (WGS) entry which is preliminary data.</text>
</comment>
<evidence type="ECO:0000256" key="8">
    <source>
        <dbReference type="SAM" id="MobiDB-lite"/>
    </source>
</evidence>
<dbReference type="FunFam" id="2.70.160.11:FF:000020">
    <property type="entry name" value="Protein arginine N-methyltransferase"/>
    <property type="match status" value="1"/>
</dbReference>
<dbReference type="Gene3D" id="2.70.160.11">
    <property type="entry name" value="Hnrnp arginine n-methyltransferase1"/>
    <property type="match status" value="1"/>
</dbReference>
<feature type="domain" description="PRMT5 oligomerisation" evidence="11">
    <location>
        <begin position="594"/>
        <end position="854"/>
    </location>
</feature>
<dbReference type="PANTHER" id="PTHR10738">
    <property type="entry name" value="PROTEIN ARGININE N-METHYLTRANSFERASE 5"/>
    <property type="match status" value="1"/>
</dbReference>
<evidence type="ECO:0000259" key="11">
    <source>
        <dbReference type="Pfam" id="PF17286"/>
    </source>
</evidence>
<feature type="binding site" evidence="5">
    <location>
        <begin position="546"/>
        <end position="547"/>
    </location>
    <ligand>
        <name>S-adenosyl-L-methionine</name>
        <dbReference type="ChEBI" id="CHEBI:59789"/>
    </ligand>
</feature>
<evidence type="ECO:0000259" key="9">
    <source>
        <dbReference type="Pfam" id="PF05185"/>
    </source>
</evidence>
<accession>A0A427YN92</accession>
<dbReference type="GO" id="GO:0005634">
    <property type="term" value="C:nucleus"/>
    <property type="evidence" value="ECO:0007669"/>
    <property type="project" value="TreeGrafter"/>
</dbReference>
<gene>
    <name evidence="12" type="primary">SKB1</name>
    <name evidence="12" type="ORF">EHS25_008019</name>
</gene>
<keyword evidence="3 5" id="KW-0949">S-adenosyl-L-methionine</keyword>
<dbReference type="Proteomes" id="UP000279259">
    <property type="component" value="Unassembled WGS sequence"/>
</dbReference>
<dbReference type="InterPro" id="IPR025799">
    <property type="entry name" value="Arg_MeTrfase"/>
</dbReference>
<dbReference type="Gene3D" id="3.20.20.150">
    <property type="entry name" value="Divalent-metal-dependent TIM barrel enzymes"/>
    <property type="match status" value="1"/>
</dbReference>
<protein>
    <submittedName>
        <fullName evidence="12">Methyltransferase protein</fullName>
    </submittedName>
</protein>
<sequence>MPRQAIALSLPSPLPPLPTVPHPAASPLQTTISTTLSSTDYDAVCVPLTNPRWQERWDRLCLRPADDEGLSPAEIEAKELERELVDREADVWRRDGGLKRDEVNVSRLEETQHLIGVAAEWLELDSPDEGIRFDSELALRSELAHALYLSLPTLILPAPSLANRAHLASYARAVSNLLQLGGPSAFTNLSIRIPISDPLELIGQGPAPGAAGGMLNSAPLPPNGNANGPNEPLSNKHKRISSLSTRPTSIHQGQGLPNLALAPQGMRVASNASAASAVSAASSMMSARSGVATLAHGDPSSTWEMWDTIRAMCGYHPRLSVTLDLTNPLPPSVGALARWTAEPVKHVWLPAGSFIPNAKGYPVLSKACQAFLKGMCKQNPTFILSNTTVSRHSAGGPNAYLQYLRHITSQPISAGSASSMGKLADQIGSNEYTQGYSDYLQAPLQPLMDDLGSATYDVFERDPVKYRQYEEAVFLALQDLPADRQHVVTVVGAGRGPLVACSLRALQRSGRHASVYAVEKNANAFVTLQERKAIEWGDSVEILYGDMRTLDVPEQADIMVSELLGSFGDNELSPECLDGAMRFLKPTGISIPISYTAHLAPISSSKLHADVTAPSRAAAAAETPYVVMMSLVNLLSGEGPGASGRCGEKVQQCWQFEHPRRDLIVDSAGAPLTNSHNTRSATLLFSIPHAAQCHGLAGYFEAHLYGNIGLSTHPETAHRVSPEMFSWFPLFFPFKSPLYLPTGSELEVNVWRLCDQRGRKVWYEWCAEVYLPTLGVTAGAGTGSGIGPNGQSPALWSGSGAGGTPNGPPRMGGQASPLMDAPFSPGLPNGQGQTEGRIKIGQTSLHNPGGISSWVGL</sequence>
<dbReference type="InterPro" id="IPR035075">
    <property type="entry name" value="PRMT5"/>
</dbReference>
<evidence type="ECO:0000256" key="1">
    <source>
        <dbReference type="ARBA" id="ARBA00022603"/>
    </source>
</evidence>
<feature type="binding site" evidence="5">
    <location>
        <position position="456"/>
    </location>
    <ligand>
        <name>S-adenosyl-L-methionine</name>
        <dbReference type="ChEBI" id="CHEBI:59789"/>
    </ligand>
</feature>
<evidence type="ECO:0000256" key="7">
    <source>
        <dbReference type="PROSITE-ProRule" id="PRU01015"/>
    </source>
</evidence>
<feature type="active site" description="Proton donor/acceptor" evidence="4">
    <location>
        <position position="562"/>
    </location>
</feature>
<dbReference type="InterPro" id="IPR035247">
    <property type="entry name" value="PRMT5_TIM"/>
</dbReference>
<organism evidence="12 13">
    <name type="scientific">Saitozyma podzolica</name>
    <dbReference type="NCBI Taxonomy" id="1890683"/>
    <lineage>
        <taxon>Eukaryota</taxon>
        <taxon>Fungi</taxon>
        <taxon>Dikarya</taxon>
        <taxon>Basidiomycota</taxon>
        <taxon>Agaricomycotina</taxon>
        <taxon>Tremellomycetes</taxon>
        <taxon>Tremellales</taxon>
        <taxon>Trimorphomycetaceae</taxon>
        <taxon>Saitozyma</taxon>
    </lineage>
</organism>
<keyword evidence="13" id="KW-1185">Reference proteome</keyword>
<evidence type="ECO:0000313" key="13">
    <source>
        <dbReference type="Proteomes" id="UP000279259"/>
    </source>
</evidence>
<dbReference type="GO" id="GO:0032259">
    <property type="term" value="P:methylation"/>
    <property type="evidence" value="ECO:0007669"/>
    <property type="project" value="UniProtKB-KW"/>
</dbReference>
<proteinExistence type="predicted"/>
<keyword evidence="1 7" id="KW-0489">Methyltransferase</keyword>
<dbReference type="InterPro" id="IPR035248">
    <property type="entry name" value="PRMT5_C"/>
</dbReference>
<evidence type="ECO:0000313" key="12">
    <source>
        <dbReference type="EMBL" id="RSH92574.1"/>
    </source>
</evidence>